<proteinExistence type="inferred from homology"/>
<dbReference type="Ensembl" id="ENSMSIT00000035212.1">
    <property type="protein sequence ID" value="ENSMSIP00000027921.1"/>
    <property type="gene ID" value="ENSMSIG00000023516.1"/>
</dbReference>
<evidence type="ECO:0000256" key="4">
    <source>
        <dbReference type="ARBA" id="ARBA00022475"/>
    </source>
</evidence>
<dbReference type="PANTHER" id="PTHR11785">
    <property type="entry name" value="AMINO ACID TRANSPORTER"/>
    <property type="match status" value="1"/>
</dbReference>
<dbReference type="FunFam" id="1.20.1740.10:FF:000036">
    <property type="entry name" value="Solute carrier family 7 member 13"/>
    <property type="match status" value="1"/>
</dbReference>
<dbReference type="GeneTree" id="ENSGT00940000163578"/>
<feature type="transmembrane region" description="Helical" evidence="10">
    <location>
        <begin position="164"/>
        <end position="186"/>
    </location>
</feature>
<name>A0A8C6HVS5_MUSSI</name>
<dbReference type="PANTHER" id="PTHR11785:SF348">
    <property type="entry name" value="ASC-TYPE AMINO ACID TRANSPORTER 2"/>
    <property type="match status" value="1"/>
</dbReference>
<evidence type="ECO:0000313" key="11">
    <source>
        <dbReference type="Ensembl" id="ENSMSIP00000027921.1"/>
    </source>
</evidence>
<organism evidence="11 12">
    <name type="scientific">Mus spicilegus</name>
    <name type="common">Mound-building mouse</name>
    <dbReference type="NCBI Taxonomy" id="10103"/>
    <lineage>
        <taxon>Eukaryota</taxon>
        <taxon>Metazoa</taxon>
        <taxon>Chordata</taxon>
        <taxon>Craniata</taxon>
        <taxon>Vertebrata</taxon>
        <taxon>Euteleostomi</taxon>
        <taxon>Mammalia</taxon>
        <taxon>Eutheria</taxon>
        <taxon>Euarchontoglires</taxon>
        <taxon>Glires</taxon>
        <taxon>Rodentia</taxon>
        <taxon>Myomorpha</taxon>
        <taxon>Muroidea</taxon>
        <taxon>Muridae</taxon>
        <taxon>Murinae</taxon>
        <taxon>Mus</taxon>
        <taxon>Mus</taxon>
    </lineage>
</organism>
<feature type="transmembrane region" description="Helical" evidence="10">
    <location>
        <begin position="291"/>
        <end position="317"/>
    </location>
</feature>
<evidence type="ECO:0008006" key="13">
    <source>
        <dbReference type="Google" id="ProtNLM"/>
    </source>
</evidence>
<dbReference type="Pfam" id="PF13520">
    <property type="entry name" value="AA_permease_2"/>
    <property type="match status" value="1"/>
</dbReference>
<comment type="subcellular location">
    <subcellularLocation>
        <location evidence="1">Apical cell membrane</location>
        <topology evidence="1">Multi-pass membrane protein</topology>
    </subcellularLocation>
</comment>
<comment type="similarity">
    <text evidence="2">Belongs to the amino acid-polyamine-organocation (APC) superfamily.</text>
</comment>
<evidence type="ECO:0000256" key="6">
    <source>
        <dbReference type="ARBA" id="ARBA00022970"/>
    </source>
</evidence>
<evidence type="ECO:0000256" key="2">
    <source>
        <dbReference type="ARBA" id="ARBA00009523"/>
    </source>
</evidence>
<reference evidence="11" key="1">
    <citation type="submission" date="2025-08" db="UniProtKB">
        <authorList>
            <consortium name="Ensembl"/>
        </authorList>
    </citation>
    <scope>IDENTIFICATION</scope>
</reference>
<feature type="transmembrane region" description="Helical" evidence="10">
    <location>
        <begin position="425"/>
        <end position="445"/>
    </location>
</feature>
<dbReference type="InterPro" id="IPR050598">
    <property type="entry name" value="AminoAcid_Transporter"/>
</dbReference>
<keyword evidence="5 10" id="KW-0812">Transmembrane</keyword>
<keyword evidence="7 10" id="KW-1133">Transmembrane helix</keyword>
<keyword evidence="6" id="KW-0029">Amino-acid transport</keyword>
<feature type="transmembrane region" description="Helical" evidence="10">
    <location>
        <begin position="54"/>
        <end position="78"/>
    </location>
</feature>
<evidence type="ECO:0000256" key="3">
    <source>
        <dbReference type="ARBA" id="ARBA00022448"/>
    </source>
</evidence>
<evidence type="ECO:0000256" key="9">
    <source>
        <dbReference type="ARBA" id="ARBA00023157"/>
    </source>
</evidence>
<keyword evidence="9" id="KW-1015">Disulfide bond</keyword>
<dbReference type="GO" id="GO:0015179">
    <property type="term" value="F:L-amino acid transmembrane transporter activity"/>
    <property type="evidence" value="ECO:0007669"/>
    <property type="project" value="TreeGrafter"/>
</dbReference>
<accession>A0A8C6HVS5</accession>
<protein>
    <recommendedName>
        <fullName evidence="13">Solute carrier family 7 member 13</fullName>
    </recommendedName>
</protein>
<dbReference type="GO" id="GO:0016324">
    <property type="term" value="C:apical plasma membrane"/>
    <property type="evidence" value="ECO:0007669"/>
    <property type="project" value="UniProtKB-SubCell"/>
</dbReference>
<feature type="transmembrane region" description="Helical" evidence="10">
    <location>
        <begin position="338"/>
        <end position="355"/>
    </location>
</feature>
<evidence type="ECO:0000256" key="5">
    <source>
        <dbReference type="ARBA" id="ARBA00022692"/>
    </source>
</evidence>
<evidence type="ECO:0000256" key="7">
    <source>
        <dbReference type="ARBA" id="ARBA00022989"/>
    </source>
</evidence>
<dbReference type="AlphaFoldDB" id="A0A8C6HVS5"/>
<evidence type="ECO:0000256" key="10">
    <source>
        <dbReference type="SAM" id="Phobius"/>
    </source>
</evidence>
<keyword evidence="12" id="KW-1185">Reference proteome</keyword>
<feature type="transmembrane region" description="Helical" evidence="10">
    <location>
        <begin position="243"/>
        <end position="265"/>
    </location>
</feature>
<dbReference type="InterPro" id="IPR002293">
    <property type="entry name" value="AA/rel_permease1"/>
</dbReference>
<keyword evidence="3" id="KW-0813">Transport</keyword>
<keyword evidence="4" id="KW-1003">Cell membrane</keyword>
<evidence type="ECO:0000256" key="8">
    <source>
        <dbReference type="ARBA" id="ARBA00023136"/>
    </source>
</evidence>
<reference evidence="11" key="2">
    <citation type="submission" date="2025-09" db="UniProtKB">
        <authorList>
            <consortium name="Ensembl"/>
        </authorList>
    </citation>
    <scope>IDENTIFICATION</scope>
</reference>
<keyword evidence="8 10" id="KW-0472">Membrane</keyword>
<dbReference type="Proteomes" id="UP000694415">
    <property type="component" value="Unplaced"/>
</dbReference>
<dbReference type="PIRSF" id="PIRSF006060">
    <property type="entry name" value="AA_transporter"/>
    <property type="match status" value="1"/>
</dbReference>
<evidence type="ECO:0000256" key="1">
    <source>
        <dbReference type="ARBA" id="ARBA00004424"/>
    </source>
</evidence>
<dbReference type="Gene3D" id="1.20.1740.10">
    <property type="entry name" value="Amino acid/polyamine transporter I"/>
    <property type="match status" value="1"/>
</dbReference>
<feature type="transmembrane region" description="Helical" evidence="10">
    <location>
        <begin position="393"/>
        <end position="413"/>
    </location>
</feature>
<feature type="transmembrane region" description="Helical" evidence="10">
    <location>
        <begin position="361"/>
        <end position="381"/>
    </location>
</feature>
<sequence>LTLEKGKTMHLLRAIGFFHVNMLLLGTIIGSGIFVSPKGVLKYSSLNIPVSLSIWAGCGLMAIMIALSLTELATTFPVSAASYYFLKRSLGPSAAFLSLWIKVFSHCLGLGTQTLLIASYLIQPFYPGCPPPELPIKCLALATLWSFGFLNARRMKAVAWLQSISTVIKMSVLCLISLTGIVLLVIGKKENVSRFENALDAELPSASQVVEAIIQGCFAYRGSLILANIAGDIKNPTKVIPKSVISCLSIIVVFYVLVNVSYLVVLTPKEITTSDSVAITWVNRAYPSMKWVISLGIPFSSLSSTACIILSASRIFYSASQEGQMPLIFSMLNDHHSPIVAVTQVVVLSTISIISSNLTSLIKYIGLINIFNEVLCMIALLKLRYQKPALPRPYKVCLPFIFGTLALSSFLILTPLIQSPNIENIYQVIFLFSGLLVYWLQAYLYQHSDNFKTITCYLQLLFNVSPSDKQDKDILAE</sequence>
<evidence type="ECO:0000313" key="12">
    <source>
        <dbReference type="Proteomes" id="UP000694415"/>
    </source>
</evidence>
<feature type="transmembrane region" description="Helical" evidence="10">
    <location>
        <begin position="12"/>
        <end position="34"/>
    </location>
</feature>